<keyword evidence="2" id="KW-1185">Reference proteome</keyword>
<gene>
    <name evidence="1" type="ORF">BDV41DRAFT_583569</name>
</gene>
<protein>
    <submittedName>
        <fullName evidence="1">Uncharacterized protein</fullName>
    </submittedName>
</protein>
<dbReference type="AlphaFoldDB" id="A0A5N6VCF4"/>
<reference evidence="2" key="1">
    <citation type="submission" date="2019-04" db="EMBL/GenBank/DDBJ databases">
        <title>Friends and foes A comparative genomics studyof 23 Aspergillus species from section Flavi.</title>
        <authorList>
            <consortium name="DOE Joint Genome Institute"/>
            <person name="Kjaerbolling I."/>
            <person name="Vesth T."/>
            <person name="Frisvad J.C."/>
            <person name="Nybo J.L."/>
            <person name="Theobald S."/>
            <person name="Kildgaard S."/>
            <person name="Isbrandt T."/>
            <person name="Kuo A."/>
            <person name="Sato A."/>
            <person name="Lyhne E.K."/>
            <person name="Kogle M.E."/>
            <person name="Wiebenga A."/>
            <person name="Kun R.S."/>
            <person name="Lubbers R.J."/>
            <person name="Makela M.R."/>
            <person name="Barry K."/>
            <person name="Chovatia M."/>
            <person name="Clum A."/>
            <person name="Daum C."/>
            <person name="Haridas S."/>
            <person name="He G."/>
            <person name="LaButti K."/>
            <person name="Lipzen A."/>
            <person name="Mondo S."/>
            <person name="Riley R."/>
            <person name="Salamov A."/>
            <person name="Simmons B.A."/>
            <person name="Magnuson J.K."/>
            <person name="Henrissat B."/>
            <person name="Mortensen U.H."/>
            <person name="Larsen T.O."/>
            <person name="Devries R.P."/>
            <person name="Grigoriev I.V."/>
            <person name="Machida M."/>
            <person name="Baker S.E."/>
            <person name="Andersen M.R."/>
        </authorList>
    </citation>
    <scope>NUCLEOTIDE SEQUENCE [LARGE SCALE GENOMIC DNA]</scope>
    <source>
        <strain evidence="2">CBS 130015</strain>
    </source>
</reference>
<organism evidence="1 2">
    <name type="scientific">Aspergillus transmontanensis</name>
    <dbReference type="NCBI Taxonomy" id="1034304"/>
    <lineage>
        <taxon>Eukaryota</taxon>
        <taxon>Fungi</taxon>
        <taxon>Dikarya</taxon>
        <taxon>Ascomycota</taxon>
        <taxon>Pezizomycotina</taxon>
        <taxon>Eurotiomycetes</taxon>
        <taxon>Eurotiomycetidae</taxon>
        <taxon>Eurotiales</taxon>
        <taxon>Aspergillaceae</taxon>
        <taxon>Aspergillus</taxon>
        <taxon>Aspergillus subgen. Circumdati</taxon>
    </lineage>
</organism>
<evidence type="ECO:0000313" key="1">
    <source>
        <dbReference type="EMBL" id="KAE8306174.1"/>
    </source>
</evidence>
<proteinExistence type="predicted"/>
<dbReference type="Proteomes" id="UP000325433">
    <property type="component" value="Unassembled WGS sequence"/>
</dbReference>
<accession>A0A5N6VCF4</accession>
<sequence length="74" mass="8298">MKNRHALLDSGSQNKPTVSCTSEILIASDALGEGTRVGSLRYPEGTTEQQDQLEWQGCDSWLSRQQNSFSYNYL</sequence>
<dbReference type="EMBL" id="ML738523">
    <property type="protein sequence ID" value="KAE8306174.1"/>
    <property type="molecule type" value="Genomic_DNA"/>
</dbReference>
<evidence type="ECO:0000313" key="2">
    <source>
        <dbReference type="Proteomes" id="UP000325433"/>
    </source>
</evidence>
<name>A0A5N6VCF4_9EURO</name>